<evidence type="ECO:0000313" key="2">
    <source>
        <dbReference type="Proteomes" id="UP000546701"/>
    </source>
</evidence>
<dbReference type="PANTHER" id="PTHR32026:SF10">
    <property type="entry name" value="METHYLTRANSFERASE-LIKE PROTEIN 24-RELATED"/>
    <property type="match status" value="1"/>
</dbReference>
<dbReference type="RefSeq" id="WP_157176556.1">
    <property type="nucleotide sequence ID" value="NZ_BMJP01000002.1"/>
</dbReference>
<dbReference type="Proteomes" id="UP000546701">
    <property type="component" value="Unassembled WGS sequence"/>
</dbReference>
<organism evidence="1 2">
    <name type="scientific">Sphingomonas prati</name>
    <dbReference type="NCBI Taxonomy" id="1843237"/>
    <lineage>
        <taxon>Bacteria</taxon>
        <taxon>Pseudomonadati</taxon>
        <taxon>Pseudomonadota</taxon>
        <taxon>Alphaproteobacteria</taxon>
        <taxon>Sphingomonadales</taxon>
        <taxon>Sphingomonadaceae</taxon>
        <taxon>Sphingomonas</taxon>
    </lineage>
</organism>
<evidence type="ECO:0000313" key="1">
    <source>
        <dbReference type="EMBL" id="MBB5728755.1"/>
    </source>
</evidence>
<dbReference type="EMBL" id="JACIJR010000003">
    <property type="protein sequence ID" value="MBB5728755.1"/>
    <property type="molecule type" value="Genomic_DNA"/>
</dbReference>
<gene>
    <name evidence="1" type="ORF">FHS99_001233</name>
</gene>
<name>A0A7W9BRM2_9SPHN</name>
<comment type="caution">
    <text evidence="1">The sequence shown here is derived from an EMBL/GenBank/DDBJ whole genome shotgun (WGS) entry which is preliminary data.</text>
</comment>
<evidence type="ECO:0008006" key="3">
    <source>
        <dbReference type="Google" id="ProtNLM"/>
    </source>
</evidence>
<dbReference type="AlphaFoldDB" id="A0A7W9BRM2"/>
<dbReference type="PANTHER" id="PTHR32026">
    <property type="entry name" value="METHYLTRANSFERASE-LIKE PROTEIN 24"/>
    <property type="match status" value="1"/>
</dbReference>
<dbReference type="InterPro" id="IPR026913">
    <property type="entry name" value="METTL24"/>
</dbReference>
<keyword evidence="2" id="KW-1185">Reference proteome</keyword>
<accession>A0A7W9BRM2</accession>
<reference evidence="1 2" key="1">
    <citation type="submission" date="2020-08" db="EMBL/GenBank/DDBJ databases">
        <title>Genomic Encyclopedia of Type Strains, Phase IV (KMG-IV): sequencing the most valuable type-strain genomes for metagenomic binning, comparative biology and taxonomic classification.</title>
        <authorList>
            <person name="Goeker M."/>
        </authorList>
    </citation>
    <scope>NUCLEOTIDE SEQUENCE [LARGE SCALE GENOMIC DNA]</scope>
    <source>
        <strain evidence="1 2">DSM 103336</strain>
    </source>
</reference>
<proteinExistence type="predicted"/>
<sequence length="215" mass="24313">MGDGGYVSLDDFRSGDIALSLGINDDISWDLDTADRGLTIYQFDHTVDDPAPHDPRMIFHKKMIGTHNDWGTQRLADLVHAHDKREARPNLVLKIDIESSEWPVWDDMTKEELGRFSQILCEIHSLNDLGNLESRRRIHRCLQKLHRNYAVIHVHGNVCGGITNIGNVIFPSVLEVSFANRSCYDFVATDELFPTSLDASCDANAPDMFLGAFRF</sequence>
<dbReference type="OrthoDB" id="6310850at2"/>
<protein>
    <recommendedName>
        <fullName evidence="3">Methyltransferase FkbM domain-containing protein</fullName>
    </recommendedName>
</protein>